<dbReference type="RefSeq" id="WP_089715669.1">
    <property type="nucleotide sequence ID" value="NZ_FMAR01000027.1"/>
</dbReference>
<comment type="subcellular location">
    <subcellularLocation>
        <location evidence="1">Membrane</location>
        <topology evidence="1">Multi-pass membrane protein</topology>
    </subcellularLocation>
</comment>
<evidence type="ECO:0000313" key="8">
    <source>
        <dbReference type="Proteomes" id="UP000242818"/>
    </source>
</evidence>
<feature type="transmembrane region" description="Helical" evidence="5">
    <location>
        <begin position="12"/>
        <end position="30"/>
    </location>
</feature>
<keyword evidence="3 5" id="KW-1133">Transmembrane helix</keyword>
<dbReference type="PANTHER" id="PTHR31204:SF1">
    <property type="entry name" value="SIGMA INTRACELLULAR RECEPTOR 2"/>
    <property type="match status" value="1"/>
</dbReference>
<keyword evidence="4 5" id="KW-0472">Membrane</keyword>
<dbReference type="GO" id="GO:0016020">
    <property type="term" value="C:membrane"/>
    <property type="evidence" value="ECO:0007669"/>
    <property type="project" value="UniProtKB-SubCell"/>
</dbReference>
<dbReference type="PANTHER" id="PTHR31204">
    <property type="entry name" value="SIGMA INTRACELLULAR RECEPTOR 2"/>
    <property type="match status" value="1"/>
</dbReference>
<feature type="domain" description="EXPERA" evidence="6">
    <location>
        <begin position="11"/>
        <end position="154"/>
    </location>
</feature>
<dbReference type="STRING" id="1335309.GA0116948_1274"/>
<evidence type="ECO:0000256" key="1">
    <source>
        <dbReference type="ARBA" id="ARBA00004141"/>
    </source>
</evidence>
<feature type="transmembrane region" description="Helical" evidence="5">
    <location>
        <begin position="103"/>
        <end position="124"/>
    </location>
</feature>
<accession>A0A1C4G7K1</accession>
<evidence type="ECO:0000256" key="5">
    <source>
        <dbReference type="SAM" id="Phobius"/>
    </source>
</evidence>
<dbReference type="InterPro" id="IPR033118">
    <property type="entry name" value="EXPERA"/>
</dbReference>
<dbReference type="EMBL" id="FMAR01000027">
    <property type="protein sequence ID" value="SCC64132.1"/>
    <property type="molecule type" value="Genomic_DNA"/>
</dbReference>
<evidence type="ECO:0000256" key="4">
    <source>
        <dbReference type="ARBA" id="ARBA00023136"/>
    </source>
</evidence>
<evidence type="ECO:0000313" key="7">
    <source>
        <dbReference type="EMBL" id="SCC64132.1"/>
    </source>
</evidence>
<name>A0A1C4G7K1_9BACT</name>
<evidence type="ECO:0000256" key="2">
    <source>
        <dbReference type="ARBA" id="ARBA00022692"/>
    </source>
</evidence>
<evidence type="ECO:0000259" key="6">
    <source>
        <dbReference type="PROSITE" id="PS51751"/>
    </source>
</evidence>
<dbReference type="Proteomes" id="UP000242818">
    <property type="component" value="Unassembled WGS sequence"/>
</dbReference>
<dbReference type="AlphaFoldDB" id="A0A1C4G7K1"/>
<keyword evidence="8" id="KW-1185">Reference proteome</keyword>
<dbReference type="Pfam" id="PF05241">
    <property type="entry name" value="EBP"/>
    <property type="match status" value="1"/>
</dbReference>
<sequence length="174" mass="20081">MHPLPLSKRPLDIALIVFFCVNLFFITYIVDIEQLIIPDAYHFQYPSWPPAVLVDLVHWYGHNFDPVLMARPAWWRATIWIDAIFFGPFYAVAIYAYAKGKNWIRFASIVWASVMLTNVFIILFEEINGEHATPQLSRVLLSNAAWVIFPVIVMYRMWSSVNPFSAASSGQPKN</sequence>
<gene>
    <name evidence="7" type="ORF">GA0116948_1274</name>
</gene>
<proteinExistence type="predicted"/>
<dbReference type="InterPro" id="IPR051987">
    <property type="entry name" value="Sigma-2_receptor-like"/>
</dbReference>
<reference evidence="7 8" key="1">
    <citation type="submission" date="2016-08" db="EMBL/GenBank/DDBJ databases">
        <authorList>
            <person name="Seilhamer J.J."/>
        </authorList>
    </citation>
    <scope>NUCLEOTIDE SEQUENCE [LARGE SCALE GENOMIC DNA]</scope>
    <source>
        <strain evidence="7 8">A37T2</strain>
    </source>
</reference>
<dbReference type="OrthoDB" id="1491937at2"/>
<protein>
    <recommendedName>
        <fullName evidence="6">EXPERA domain-containing protein</fullName>
    </recommendedName>
</protein>
<dbReference type="PROSITE" id="PS51751">
    <property type="entry name" value="EXPERA"/>
    <property type="match status" value="1"/>
</dbReference>
<feature type="transmembrane region" description="Helical" evidence="5">
    <location>
        <begin position="73"/>
        <end position="96"/>
    </location>
</feature>
<evidence type="ECO:0000256" key="3">
    <source>
        <dbReference type="ARBA" id="ARBA00022989"/>
    </source>
</evidence>
<organism evidence="7 8">
    <name type="scientific">Chitinophaga costaii</name>
    <dbReference type="NCBI Taxonomy" id="1335309"/>
    <lineage>
        <taxon>Bacteria</taxon>
        <taxon>Pseudomonadati</taxon>
        <taxon>Bacteroidota</taxon>
        <taxon>Chitinophagia</taxon>
        <taxon>Chitinophagales</taxon>
        <taxon>Chitinophagaceae</taxon>
        <taxon>Chitinophaga</taxon>
    </lineage>
</organism>
<feature type="transmembrane region" description="Helical" evidence="5">
    <location>
        <begin position="136"/>
        <end position="155"/>
    </location>
</feature>
<keyword evidence="2 5" id="KW-0812">Transmembrane</keyword>